<evidence type="ECO:0000256" key="4">
    <source>
        <dbReference type="ARBA" id="ARBA00023143"/>
    </source>
</evidence>
<reference evidence="6 7" key="1">
    <citation type="journal article" date="2024" name="Chem. Sci.">
        <title>Discovery of megapolipeptins by genome mining of a Burkholderiales bacteria collection.</title>
        <authorList>
            <person name="Paulo B.S."/>
            <person name="Recchia M.J.J."/>
            <person name="Lee S."/>
            <person name="Fergusson C.H."/>
            <person name="Romanowski S.B."/>
            <person name="Hernandez A."/>
            <person name="Krull N."/>
            <person name="Liu D.Y."/>
            <person name="Cavanagh H."/>
            <person name="Bos A."/>
            <person name="Gray C.A."/>
            <person name="Murphy B.T."/>
            <person name="Linington R.G."/>
            <person name="Eustaquio A.S."/>
        </authorList>
    </citation>
    <scope>NUCLEOTIDE SEQUENCE [LARGE SCALE GENOMIC DNA]</scope>
    <source>
        <strain evidence="6 7">RL21-008-BIB-A</strain>
    </source>
</reference>
<evidence type="ECO:0000313" key="6">
    <source>
        <dbReference type="EMBL" id="MFL9923734.1"/>
    </source>
</evidence>
<dbReference type="NCBIfam" id="TIGR02550">
    <property type="entry name" value="flagell_flgL"/>
    <property type="match status" value="1"/>
</dbReference>
<comment type="similarity">
    <text evidence="3">Belongs to the bacterial flagellin family.</text>
</comment>
<evidence type="ECO:0000313" key="7">
    <source>
        <dbReference type="Proteomes" id="UP001629246"/>
    </source>
</evidence>
<dbReference type="PANTHER" id="PTHR42792">
    <property type="entry name" value="FLAGELLIN"/>
    <property type="match status" value="1"/>
</dbReference>
<feature type="domain" description="Flagellin N-terminal" evidence="5">
    <location>
        <begin position="3"/>
        <end position="139"/>
    </location>
</feature>
<dbReference type="RefSeq" id="WP_408155642.1">
    <property type="nucleotide sequence ID" value="NZ_JAQQFM010000002.1"/>
</dbReference>
<sequence>MRISTQMLYQMSNTELTSMQGSILKLNQQISAGQKVLNPSDDPVASARALDLSQTQALNEQYVTNRKNANSSLAQVSSTLDSYTDMLTKIKSDVIKAGNASYTNSERVNLASELQGNLKEVLGYANATDGQGNYLFSGFKSTTQPFTLDGNGGVVYNGDQGQMSLQVDSTRQMDISASGQAIFQGGGQDVFKSMNDLISLLAVPVTEAANNADEQAANTFNYPVGSSPAQYPIQAYKDAQTALDAASPTDPNYNTLFSNAAALKLKSDAANAARTPVAGSQEALSRKLAQMGTAFSSMIDTVGTTTASVGARQSELDNLDAAGAVQKQNYQQTMNDLLGANTSDVSELVSDLTLKSTYLSAAQKVFVSTSSLTLLNYLK</sequence>
<comment type="subcellular location">
    <subcellularLocation>
        <location evidence="1">Bacterial flagellum</location>
    </subcellularLocation>
    <subcellularLocation>
        <location evidence="2">Secreted</location>
    </subcellularLocation>
</comment>
<gene>
    <name evidence="6" type="primary">flgL</name>
    <name evidence="6" type="ORF">PQR62_05650</name>
</gene>
<accession>A0ABW9A680</accession>
<dbReference type="Pfam" id="PF00669">
    <property type="entry name" value="Flagellin_N"/>
    <property type="match status" value="1"/>
</dbReference>
<keyword evidence="7" id="KW-1185">Reference proteome</keyword>
<evidence type="ECO:0000256" key="2">
    <source>
        <dbReference type="ARBA" id="ARBA00004613"/>
    </source>
</evidence>
<dbReference type="Gene3D" id="1.20.1330.10">
    <property type="entry name" value="f41 fragment of flagellin, N-terminal domain"/>
    <property type="match status" value="1"/>
</dbReference>
<dbReference type="InterPro" id="IPR001029">
    <property type="entry name" value="Flagellin_N"/>
</dbReference>
<protein>
    <submittedName>
        <fullName evidence="6">Flagellar hook-associated protein FlgL</fullName>
    </submittedName>
</protein>
<proteinExistence type="inferred from homology"/>
<dbReference type="PANTHER" id="PTHR42792:SF1">
    <property type="entry name" value="FLAGELLAR HOOK-ASSOCIATED PROTEIN 3"/>
    <property type="match status" value="1"/>
</dbReference>
<keyword evidence="6" id="KW-0966">Cell projection</keyword>
<dbReference type="SUPFAM" id="SSF64518">
    <property type="entry name" value="Phase 1 flagellin"/>
    <property type="match status" value="1"/>
</dbReference>
<dbReference type="InterPro" id="IPR001492">
    <property type="entry name" value="Flagellin"/>
</dbReference>
<comment type="caution">
    <text evidence="6">The sequence shown here is derived from an EMBL/GenBank/DDBJ whole genome shotgun (WGS) entry which is preliminary data.</text>
</comment>
<evidence type="ECO:0000259" key="5">
    <source>
        <dbReference type="Pfam" id="PF00669"/>
    </source>
</evidence>
<keyword evidence="4" id="KW-0975">Bacterial flagellum</keyword>
<organism evidence="6 7">
    <name type="scientific">Herbaspirillum lusitanum</name>
    <dbReference type="NCBI Taxonomy" id="213312"/>
    <lineage>
        <taxon>Bacteria</taxon>
        <taxon>Pseudomonadati</taxon>
        <taxon>Pseudomonadota</taxon>
        <taxon>Betaproteobacteria</taxon>
        <taxon>Burkholderiales</taxon>
        <taxon>Oxalobacteraceae</taxon>
        <taxon>Herbaspirillum</taxon>
    </lineage>
</organism>
<evidence type="ECO:0000256" key="1">
    <source>
        <dbReference type="ARBA" id="ARBA00004365"/>
    </source>
</evidence>
<keyword evidence="6" id="KW-0282">Flagellum</keyword>
<dbReference type="InterPro" id="IPR013384">
    <property type="entry name" value="Flagell_FlgL"/>
</dbReference>
<evidence type="ECO:0000256" key="3">
    <source>
        <dbReference type="ARBA" id="ARBA00005709"/>
    </source>
</evidence>
<name>A0ABW9A680_9BURK</name>
<keyword evidence="6" id="KW-0969">Cilium</keyword>
<dbReference type="EMBL" id="JAQQFM010000002">
    <property type="protein sequence ID" value="MFL9923734.1"/>
    <property type="molecule type" value="Genomic_DNA"/>
</dbReference>
<dbReference type="Proteomes" id="UP001629246">
    <property type="component" value="Unassembled WGS sequence"/>
</dbReference>